<keyword evidence="2" id="KW-1185">Reference proteome</keyword>
<comment type="caution">
    <text evidence="1">The sequence shown here is derived from an EMBL/GenBank/DDBJ whole genome shotgun (WGS) entry which is preliminary data.</text>
</comment>
<evidence type="ECO:0000313" key="2">
    <source>
        <dbReference type="Proteomes" id="UP000749646"/>
    </source>
</evidence>
<evidence type="ECO:0000313" key="1">
    <source>
        <dbReference type="EMBL" id="KAF9973353.1"/>
    </source>
</evidence>
<dbReference type="EMBL" id="JAAAHW010004553">
    <property type="protein sequence ID" value="KAF9973353.1"/>
    <property type="molecule type" value="Genomic_DNA"/>
</dbReference>
<proteinExistence type="predicted"/>
<name>A0A9P6M847_9FUNG</name>
<protein>
    <submittedName>
        <fullName evidence="1">Uncharacterized protein</fullName>
    </submittedName>
</protein>
<sequence>NAVAFKFDTEFAIVPVGDTVQTVSKLESGIVFRPWFSFKFCEVTSQSPSITFDGTSITSASDITIHNHKSNEVVFGGNPAKTNSAKGELGSL</sequence>
<feature type="non-terminal residue" evidence="1">
    <location>
        <position position="1"/>
    </location>
</feature>
<organism evidence="1 2">
    <name type="scientific">Modicella reniformis</name>
    <dbReference type="NCBI Taxonomy" id="1440133"/>
    <lineage>
        <taxon>Eukaryota</taxon>
        <taxon>Fungi</taxon>
        <taxon>Fungi incertae sedis</taxon>
        <taxon>Mucoromycota</taxon>
        <taxon>Mortierellomycotina</taxon>
        <taxon>Mortierellomycetes</taxon>
        <taxon>Mortierellales</taxon>
        <taxon>Mortierellaceae</taxon>
        <taxon>Modicella</taxon>
    </lineage>
</organism>
<dbReference type="AlphaFoldDB" id="A0A9P6M847"/>
<gene>
    <name evidence="1" type="ORF">BGZ65_009312</name>
</gene>
<feature type="non-terminal residue" evidence="1">
    <location>
        <position position="92"/>
    </location>
</feature>
<dbReference type="Proteomes" id="UP000749646">
    <property type="component" value="Unassembled WGS sequence"/>
</dbReference>
<accession>A0A9P6M847</accession>
<reference evidence="1" key="1">
    <citation type="journal article" date="2020" name="Fungal Divers.">
        <title>Resolving the Mortierellaceae phylogeny through synthesis of multi-gene phylogenetics and phylogenomics.</title>
        <authorList>
            <person name="Vandepol N."/>
            <person name="Liber J."/>
            <person name="Desiro A."/>
            <person name="Na H."/>
            <person name="Kennedy M."/>
            <person name="Barry K."/>
            <person name="Grigoriev I.V."/>
            <person name="Miller A.N."/>
            <person name="O'Donnell K."/>
            <person name="Stajich J.E."/>
            <person name="Bonito G."/>
        </authorList>
    </citation>
    <scope>NUCLEOTIDE SEQUENCE</scope>
    <source>
        <strain evidence="1">MES-2147</strain>
    </source>
</reference>
<dbReference type="OrthoDB" id="2411030at2759"/>